<dbReference type="PANTHER" id="PTHR23150">
    <property type="entry name" value="SULFATASE MODIFYING FACTOR 1, 2"/>
    <property type="match status" value="1"/>
</dbReference>
<accession>A0ABT4DJL9</accession>
<protein>
    <submittedName>
        <fullName evidence="2">Formylglycine-generating enzyme family protein</fullName>
    </submittedName>
</protein>
<dbReference type="Gene3D" id="3.90.1580.10">
    <property type="entry name" value="paralog of FGE (formylglycine-generating enzyme)"/>
    <property type="match status" value="1"/>
</dbReference>
<proteinExistence type="predicted"/>
<evidence type="ECO:0000313" key="3">
    <source>
        <dbReference type="Proteomes" id="UP001062738"/>
    </source>
</evidence>
<dbReference type="InterPro" id="IPR016187">
    <property type="entry name" value="CTDL_fold"/>
</dbReference>
<dbReference type="Proteomes" id="UP001062738">
    <property type="component" value="Unassembled WGS sequence"/>
</dbReference>
<comment type="caution">
    <text evidence="2">The sequence shown here is derived from an EMBL/GenBank/DDBJ whole genome shotgun (WGS) entry which is preliminary data.</text>
</comment>
<feature type="domain" description="Sulfatase-modifying factor enzyme-like" evidence="1">
    <location>
        <begin position="56"/>
        <end position="240"/>
    </location>
</feature>
<dbReference type="InterPro" id="IPR051043">
    <property type="entry name" value="Sulfatase_Mod_Factor_Kinase"/>
</dbReference>
<dbReference type="InterPro" id="IPR005532">
    <property type="entry name" value="SUMF_dom"/>
</dbReference>
<dbReference type="Pfam" id="PF03781">
    <property type="entry name" value="FGE-sulfatase"/>
    <property type="match status" value="1"/>
</dbReference>
<gene>
    <name evidence="2" type="ORF">OCK72_09225</name>
</gene>
<organism evidence="2 3">
    <name type="scientific">Fusobacterium simiae</name>
    <dbReference type="NCBI Taxonomy" id="855"/>
    <lineage>
        <taxon>Bacteria</taxon>
        <taxon>Fusobacteriati</taxon>
        <taxon>Fusobacteriota</taxon>
        <taxon>Fusobacteriia</taxon>
        <taxon>Fusobacteriales</taxon>
        <taxon>Fusobacteriaceae</taxon>
        <taxon>Fusobacterium</taxon>
    </lineage>
</organism>
<evidence type="ECO:0000259" key="1">
    <source>
        <dbReference type="Pfam" id="PF03781"/>
    </source>
</evidence>
<reference evidence="2" key="1">
    <citation type="submission" date="2022-09" db="EMBL/GenBank/DDBJ databases">
        <authorList>
            <person name="Zoaiter M."/>
        </authorList>
    </citation>
    <scope>NUCLEOTIDE SEQUENCE</scope>
    <source>
        <strain evidence="2">DSM 19848</strain>
    </source>
</reference>
<sequence>MKSKFKDMIFVKGGKYKPYFTDDEKEVFDLEVCRYQTTQKMWLEVMENKNNPSKFKGIYKLVDTVTWWQALEFCNKLSEKYNLEPVYDLSKKRMLMINQLGEEKASPDIADFKKTEGFRLATEVEWEWFARGGQIAIDEETFSYKYSGSDNADEVAWYNKNSNGESQDVGSKNPNQLGLFDCSGNVWEWCFNKNESTKKNNYRRIKGGSWLSEASWCSISPRFYYNSIYSRSDIGFRIVRTI</sequence>
<dbReference type="EMBL" id="JAOXXL010000030">
    <property type="protein sequence ID" value="MCY7008805.1"/>
    <property type="molecule type" value="Genomic_DNA"/>
</dbReference>
<dbReference type="PANTHER" id="PTHR23150:SF19">
    <property type="entry name" value="FORMYLGLYCINE-GENERATING ENZYME"/>
    <property type="match status" value="1"/>
</dbReference>
<evidence type="ECO:0000313" key="2">
    <source>
        <dbReference type="EMBL" id="MCY7008805.1"/>
    </source>
</evidence>
<dbReference type="SUPFAM" id="SSF56436">
    <property type="entry name" value="C-type lectin-like"/>
    <property type="match status" value="1"/>
</dbReference>
<name>A0ABT4DJL9_FUSSI</name>
<dbReference type="InterPro" id="IPR042095">
    <property type="entry name" value="SUMF_sf"/>
</dbReference>
<dbReference type="RefSeq" id="WP_265152586.1">
    <property type="nucleotide sequence ID" value="NZ_JAOXXL010000030.1"/>
</dbReference>
<keyword evidence="3" id="KW-1185">Reference proteome</keyword>